<feature type="domain" description="Reverse transcriptase" evidence="2">
    <location>
        <begin position="232"/>
        <end position="367"/>
    </location>
</feature>
<keyword evidence="3" id="KW-0808">Transferase</keyword>
<dbReference type="SUPFAM" id="SSF56672">
    <property type="entry name" value="DNA/RNA polymerases"/>
    <property type="match status" value="1"/>
</dbReference>
<evidence type="ECO:0000259" key="2">
    <source>
        <dbReference type="Pfam" id="PF00078"/>
    </source>
</evidence>
<reference evidence="3" key="1">
    <citation type="journal article" date="2019" name="Sci. Rep.">
        <title>Draft genome of Tanacetum cinerariifolium, the natural source of mosquito coil.</title>
        <authorList>
            <person name="Yamashiro T."/>
            <person name="Shiraishi A."/>
            <person name="Satake H."/>
            <person name="Nakayama K."/>
        </authorList>
    </citation>
    <scope>NUCLEOTIDE SEQUENCE</scope>
</reference>
<dbReference type="InterPro" id="IPR043502">
    <property type="entry name" value="DNA/RNA_pol_sf"/>
</dbReference>
<feature type="region of interest" description="Disordered" evidence="1">
    <location>
        <begin position="50"/>
        <end position="70"/>
    </location>
</feature>
<dbReference type="InterPro" id="IPR043128">
    <property type="entry name" value="Rev_trsase/Diguanyl_cyclase"/>
</dbReference>
<feature type="region of interest" description="Disordered" evidence="1">
    <location>
        <begin position="1"/>
        <end position="20"/>
    </location>
</feature>
<dbReference type="Pfam" id="PF00078">
    <property type="entry name" value="RVT_1"/>
    <property type="match status" value="1"/>
</dbReference>
<dbReference type="PANTHER" id="PTHR24559:SF444">
    <property type="entry name" value="REVERSE TRANSCRIPTASE DOMAIN-CONTAINING PROTEIN"/>
    <property type="match status" value="1"/>
</dbReference>
<dbReference type="EMBL" id="BKCJ010005079">
    <property type="protein sequence ID" value="GEU64775.1"/>
    <property type="molecule type" value="Genomic_DNA"/>
</dbReference>
<protein>
    <submittedName>
        <fullName evidence="3">Reverse transcriptase domain-containing protein</fullName>
    </submittedName>
</protein>
<name>A0A6L2LX85_TANCI</name>
<accession>A0A6L2LX85</accession>
<dbReference type="PANTHER" id="PTHR24559">
    <property type="entry name" value="TRANSPOSON TY3-I GAG-POL POLYPROTEIN"/>
    <property type="match status" value="1"/>
</dbReference>
<comment type="caution">
    <text evidence="3">The sequence shown here is derived from an EMBL/GenBank/DDBJ whole genome shotgun (WGS) entry which is preliminary data.</text>
</comment>
<dbReference type="CDD" id="cd01647">
    <property type="entry name" value="RT_LTR"/>
    <property type="match status" value="1"/>
</dbReference>
<dbReference type="AlphaFoldDB" id="A0A6L2LX85"/>
<evidence type="ECO:0000313" key="3">
    <source>
        <dbReference type="EMBL" id="GEU64775.1"/>
    </source>
</evidence>
<sequence>MFSWDGSKNRKKNHDSFTPYNKGSNHGILRSLVKSLKEILATEKALKAFNSPPQMTSGGEQRHGQMGEWKKGDKDTVVIKASILMIQQNNPSLKRKIVEQELYTVKEKTFSFVINKMPSTDLVIIKELVSMRQVNMGRFEDPLSWLLDGAFVAFGRGNLGNHDWRRSSYKEKSLNFFIVRFESSYNLLFGRTDMQRMRIMVSNIHATIKFQTPNGVGTVYLSYNAGRVEDTCKKVKESSSKPLKACPKDCYTLSEIDWKVESLLGFRLKCFLDAYKEYHHIQMAEENEEKTAFYTCKGVYCYKRMSCGLKNVGATYQRLVNKAFSKQIRRNLEAYVDDRVIKYRSNEHLLLDIQETFDQLRAIKMKLLMILLLREAEED</sequence>
<evidence type="ECO:0000256" key="1">
    <source>
        <dbReference type="SAM" id="MobiDB-lite"/>
    </source>
</evidence>
<dbReference type="Gene3D" id="3.10.10.10">
    <property type="entry name" value="HIV Type 1 Reverse Transcriptase, subunit A, domain 1"/>
    <property type="match status" value="1"/>
</dbReference>
<organism evidence="3">
    <name type="scientific">Tanacetum cinerariifolium</name>
    <name type="common">Dalmatian daisy</name>
    <name type="synonym">Chrysanthemum cinerariifolium</name>
    <dbReference type="NCBI Taxonomy" id="118510"/>
    <lineage>
        <taxon>Eukaryota</taxon>
        <taxon>Viridiplantae</taxon>
        <taxon>Streptophyta</taxon>
        <taxon>Embryophyta</taxon>
        <taxon>Tracheophyta</taxon>
        <taxon>Spermatophyta</taxon>
        <taxon>Magnoliopsida</taxon>
        <taxon>eudicotyledons</taxon>
        <taxon>Gunneridae</taxon>
        <taxon>Pentapetalae</taxon>
        <taxon>asterids</taxon>
        <taxon>campanulids</taxon>
        <taxon>Asterales</taxon>
        <taxon>Asteraceae</taxon>
        <taxon>Asteroideae</taxon>
        <taxon>Anthemideae</taxon>
        <taxon>Anthemidinae</taxon>
        <taxon>Tanacetum</taxon>
    </lineage>
</organism>
<keyword evidence="3" id="KW-0548">Nucleotidyltransferase</keyword>
<dbReference type="InterPro" id="IPR053134">
    <property type="entry name" value="RNA-dir_DNA_polymerase"/>
</dbReference>
<dbReference type="GO" id="GO:0003964">
    <property type="term" value="F:RNA-directed DNA polymerase activity"/>
    <property type="evidence" value="ECO:0007669"/>
    <property type="project" value="UniProtKB-KW"/>
</dbReference>
<gene>
    <name evidence="3" type="ORF">Tci_036753</name>
</gene>
<dbReference type="Gene3D" id="3.30.70.270">
    <property type="match status" value="1"/>
</dbReference>
<feature type="compositionally biased region" description="Basic and acidic residues" evidence="1">
    <location>
        <begin position="60"/>
        <end position="70"/>
    </location>
</feature>
<keyword evidence="3" id="KW-0695">RNA-directed DNA polymerase</keyword>
<dbReference type="InterPro" id="IPR000477">
    <property type="entry name" value="RT_dom"/>
</dbReference>
<proteinExistence type="predicted"/>